<evidence type="ECO:0008006" key="3">
    <source>
        <dbReference type="Google" id="ProtNLM"/>
    </source>
</evidence>
<proteinExistence type="predicted"/>
<organism evidence="1 2">
    <name type="scientific">Sarocladium strictum</name>
    <name type="common">Black bundle disease fungus</name>
    <name type="synonym">Acremonium strictum</name>
    <dbReference type="NCBI Taxonomy" id="5046"/>
    <lineage>
        <taxon>Eukaryota</taxon>
        <taxon>Fungi</taxon>
        <taxon>Dikarya</taxon>
        <taxon>Ascomycota</taxon>
        <taxon>Pezizomycotina</taxon>
        <taxon>Sordariomycetes</taxon>
        <taxon>Hypocreomycetidae</taxon>
        <taxon>Hypocreales</taxon>
        <taxon>Sarocladiaceae</taxon>
        <taxon>Sarocladium</taxon>
    </lineage>
</organism>
<dbReference type="InterPro" id="IPR040442">
    <property type="entry name" value="Pyrv_kinase-like_dom_sf"/>
</dbReference>
<protein>
    <recommendedName>
        <fullName evidence="3">Carboxyphosphonoenolpyruvate phosphonomutase-like protein</fullName>
    </recommendedName>
</protein>
<accession>A0AA39GAU1</accession>
<dbReference type="PANTHER" id="PTHR42905">
    <property type="entry name" value="PHOSPHOENOLPYRUVATE CARBOXYLASE"/>
    <property type="match status" value="1"/>
</dbReference>
<dbReference type="Gene3D" id="3.20.20.60">
    <property type="entry name" value="Phosphoenolpyruvate-binding domains"/>
    <property type="match status" value="1"/>
</dbReference>
<dbReference type="CDD" id="cd00377">
    <property type="entry name" value="ICL_PEPM"/>
    <property type="match status" value="1"/>
</dbReference>
<dbReference type="Pfam" id="PF13714">
    <property type="entry name" value="PEP_mutase"/>
    <property type="match status" value="1"/>
</dbReference>
<dbReference type="SUPFAM" id="SSF51621">
    <property type="entry name" value="Phosphoenolpyruvate/pyruvate domain"/>
    <property type="match status" value="1"/>
</dbReference>
<evidence type="ECO:0000313" key="1">
    <source>
        <dbReference type="EMBL" id="KAK0383651.1"/>
    </source>
</evidence>
<reference evidence="1" key="1">
    <citation type="submission" date="2022-10" db="EMBL/GenBank/DDBJ databases">
        <title>Determination and structural analysis of whole genome sequence of Sarocladium strictum F4-1.</title>
        <authorList>
            <person name="Hu L."/>
            <person name="Jiang Y."/>
        </authorList>
    </citation>
    <scope>NUCLEOTIDE SEQUENCE</scope>
    <source>
        <strain evidence="1">F4-1</strain>
    </source>
</reference>
<dbReference type="InterPro" id="IPR015813">
    <property type="entry name" value="Pyrv/PenolPyrv_kinase-like_dom"/>
</dbReference>
<comment type="caution">
    <text evidence="1">The sequence shown here is derived from an EMBL/GenBank/DDBJ whole genome shotgun (WGS) entry which is preliminary data.</text>
</comment>
<sequence>MAVNTFAGTLKSLHIPSSPVVFANVWDISSINALTSLNSSPGTGPVKAIATASWAVAATLGIKDEELSKEQNLDAISRIAPFAAKAQLPLSVDIQDGYGNEIEDTIRRVVRMGAVGANIEDSIPSAGFDKGILGSLYSLEDQVVRLRSAMRAAADEGCPDFVLNARCDAFVLPPSPDLTDEVRMETALARGRAFLELGATTVFYWGPALGKSQIETLVKELQGRVAIQASAVQGLSVKDLAQLGVARISVGPSIYRAAMNTVKEEALKILHG</sequence>
<dbReference type="Proteomes" id="UP001175261">
    <property type="component" value="Unassembled WGS sequence"/>
</dbReference>
<evidence type="ECO:0000313" key="2">
    <source>
        <dbReference type="Proteomes" id="UP001175261"/>
    </source>
</evidence>
<dbReference type="AlphaFoldDB" id="A0AA39GAU1"/>
<name>A0AA39GAU1_SARSR</name>
<gene>
    <name evidence="1" type="ORF">NLU13_9562</name>
</gene>
<dbReference type="GO" id="GO:0003824">
    <property type="term" value="F:catalytic activity"/>
    <property type="evidence" value="ECO:0007669"/>
    <property type="project" value="InterPro"/>
</dbReference>
<dbReference type="PANTHER" id="PTHR42905:SF16">
    <property type="entry name" value="CARBOXYPHOSPHONOENOLPYRUVATE PHOSPHONOMUTASE-LIKE PROTEIN (AFU_ORTHOLOGUE AFUA_5G07230)"/>
    <property type="match status" value="1"/>
</dbReference>
<keyword evidence="2" id="KW-1185">Reference proteome</keyword>
<dbReference type="EMBL" id="JAPDFR010000009">
    <property type="protein sequence ID" value="KAK0383651.1"/>
    <property type="molecule type" value="Genomic_DNA"/>
</dbReference>
<dbReference type="InterPro" id="IPR039556">
    <property type="entry name" value="ICL/PEPM"/>
</dbReference>